<evidence type="ECO:0000313" key="3">
    <source>
        <dbReference type="Proteomes" id="UP000255382"/>
    </source>
</evidence>
<evidence type="ECO:0000313" key="2">
    <source>
        <dbReference type="EMBL" id="STU54869.1"/>
    </source>
</evidence>
<organism evidence="2 3">
    <name type="scientific">Klebsiella pneumoniae subsp. ozaenae</name>
    <dbReference type="NCBI Taxonomy" id="574"/>
    <lineage>
        <taxon>Bacteria</taxon>
        <taxon>Pseudomonadati</taxon>
        <taxon>Pseudomonadota</taxon>
        <taxon>Gammaproteobacteria</taxon>
        <taxon>Enterobacterales</taxon>
        <taxon>Enterobacteriaceae</taxon>
        <taxon>Klebsiella/Raoultella group</taxon>
        <taxon>Klebsiella</taxon>
        <taxon>Klebsiella pneumoniae complex</taxon>
    </lineage>
</organism>
<evidence type="ECO:0000256" key="1">
    <source>
        <dbReference type="SAM" id="MobiDB-lite"/>
    </source>
</evidence>
<protein>
    <submittedName>
        <fullName evidence="2">Conjugal transfer fertility inhibition protein FinO</fullName>
    </submittedName>
</protein>
<accession>A0A377YVR5</accession>
<keyword evidence="3" id="KW-1185">Reference proteome</keyword>
<name>A0A377YVR5_KLEPO</name>
<gene>
    <name evidence="2" type="primary">finO_1</name>
    <name evidence="2" type="ORF">NCTC5050_00067</name>
</gene>
<feature type="region of interest" description="Disordered" evidence="1">
    <location>
        <begin position="1"/>
        <end position="32"/>
    </location>
</feature>
<reference evidence="2 3" key="1">
    <citation type="submission" date="2018-06" db="EMBL/GenBank/DDBJ databases">
        <authorList>
            <consortium name="Pathogen Informatics"/>
            <person name="Doyle S."/>
        </authorList>
    </citation>
    <scope>NUCLEOTIDE SEQUENCE [LARGE SCALE GENOMIC DNA]</scope>
    <source>
        <strain evidence="2 3">NCTC5050</strain>
    </source>
</reference>
<proteinExistence type="predicted"/>
<dbReference type="EMBL" id="UGLZ01000002">
    <property type="protein sequence ID" value="STU54869.1"/>
    <property type="molecule type" value="Genomic_DNA"/>
</dbReference>
<sequence>MAEEKRPVLSLKRKPAENSTTPAEATPAPGVLRRKKVVVVSSPPAWEGKESET</sequence>
<dbReference type="AlphaFoldDB" id="A0A377YVR5"/>
<dbReference type="Proteomes" id="UP000255382">
    <property type="component" value="Unassembled WGS sequence"/>
</dbReference>